<evidence type="ECO:0000256" key="2">
    <source>
        <dbReference type="ARBA" id="ARBA00022614"/>
    </source>
</evidence>
<evidence type="ECO:0000256" key="7">
    <source>
        <dbReference type="ARBA" id="ARBA00023054"/>
    </source>
</evidence>
<dbReference type="Pfam" id="PF23598">
    <property type="entry name" value="LRR_14"/>
    <property type="match status" value="1"/>
</dbReference>
<dbReference type="Pfam" id="PF23559">
    <property type="entry name" value="WHD_DRP"/>
    <property type="match status" value="1"/>
</dbReference>
<dbReference type="SUPFAM" id="SSF52058">
    <property type="entry name" value="L domain-like"/>
    <property type="match status" value="1"/>
</dbReference>
<feature type="repeat" description="PPR" evidence="8">
    <location>
        <begin position="1214"/>
        <end position="1248"/>
    </location>
</feature>
<dbReference type="GO" id="GO:0042742">
    <property type="term" value="P:defense response to bacterium"/>
    <property type="evidence" value="ECO:0007669"/>
    <property type="project" value="UniProtKB-ARBA"/>
</dbReference>
<evidence type="ECO:0000256" key="8">
    <source>
        <dbReference type="PROSITE-ProRule" id="PRU00708"/>
    </source>
</evidence>
<dbReference type="InterPro" id="IPR041118">
    <property type="entry name" value="Rx_N"/>
</dbReference>
<dbReference type="OrthoDB" id="185373at2759"/>
<comment type="caution">
    <text evidence="13">The sequence shown here is derived from an EMBL/GenBank/DDBJ whole genome shotgun (WGS) entry which is preliminary data.</text>
</comment>
<feature type="repeat" description="PPR" evidence="8">
    <location>
        <begin position="1389"/>
        <end position="1423"/>
    </location>
</feature>
<dbReference type="GO" id="GO:0002758">
    <property type="term" value="P:innate immune response-activating signaling pathway"/>
    <property type="evidence" value="ECO:0007669"/>
    <property type="project" value="UniProtKB-ARBA"/>
</dbReference>
<dbReference type="FunFam" id="1.10.10.10:FF:000322">
    <property type="entry name" value="Probable disease resistance protein At1g63360"/>
    <property type="match status" value="1"/>
</dbReference>
<evidence type="ECO:0000259" key="9">
    <source>
        <dbReference type="Pfam" id="PF00931"/>
    </source>
</evidence>
<dbReference type="InterPro" id="IPR036388">
    <property type="entry name" value="WH-like_DNA-bd_sf"/>
</dbReference>
<feature type="repeat" description="PPR" evidence="8">
    <location>
        <begin position="1529"/>
        <end position="1563"/>
    </location>
</feature>
<feature type="repeat" description="PPR" evidence="8">
    <location>
        <begin position="1459"/>
        <end position="1493"/>
    </location>
</feature>
<keyword evidence="7" id="KW-0175">Coiled coil</keyword>
<sequence length="1798" mass="201834">MESAAQSLVGNVGQLLGEEYQLLRGVGGEVTELRDDLATMTALLRMQSEAGDGAVDHFNREWMKQLRELAYDTEDSVLRYKLRIKCPPGGDVCARLKHLFMTLFKRHRLASEIRALRARSIAISERHARYGIDREALRRSPYLSAPPMLAASASAQALRRENDPGADHQKLVGVDKQASILVGRLKAKAEGDKKLKVFSIFGFGGLGKTTLAMEVCRQLEAEFPYQAMMSVSQAFEPGRDLRALLKRVLEQVVKDHRGITEKDTVQAGIDGLDNELLADKLNKCLENKRYLIVIDDVWTIQAWEAILPKLPDNNCSSRIIMTTRIEAVAKACSFASITGQYIHQMQRLTPEDSKELFVSRTFGNRDCPDELEAVMCNIIKRCGGMPLAIISIASVLTGYTSPGSKDKWETIYKSIGSQMESNPTLEGMRQIVTLSYNHLPHELKACMMYLSLFPEDYEIDKYRLLCRWIAEGLVQEKRGLTLMEVAESYLDELVSRSMIELRVSLTDYWKRESCLVHDILLEVMVCKALESNFVSLQGAGYAVMPCDRIRRLCIHGGKDMMPKSVEQHKKKTADQGIEGIDVEHVRSLSMFQHNGQNLLNQLDKFTLLMVLDLEGSEELRNHHMRYICRLYLLKFLSLRGTNISFVPPEIGNLEHLQTFDVRGAPVRGLPQAVTKLHKLERLQICDNGYHSHMWRLPRGLKKMKALRELGFTILRNDVEVAEELGELEQLQELAVYIDNRNIYDNVRQAVTNSLVKLYSLRRLVIEGVVEDKESLKFLNDLSTPLQLLRFLMFRGSIGGLPKWVGSLRYLVQFNMSWGRLSGDQLFDSLCELPSLKIIGIGHMCYVDRELVARTKHRFPELTYLRVACNNETPNILRFEKGTMPKVETLLFNFKHHDKGIIGIEHLTSLKEVQLWGMKDNNSLDSTLEQLMDENMRRQRESINHPSSGGGVAGAPLCSTLFAPPPPPPPQRLMSRRLLPRITPPHRRRNPKPLITPAVAASLAHVLATRATNPAWPRALAALLPAPLSDARLAAAVSSLADPDLALVLLSWSQTHHHHHDSLRGPAATPLAHSALLRVLARAGRFDAVDATLQSMSRAGDGAAAAPTRACLGALAAAYADAGMDGKAAEMCARARELYGALPATAHCNRLLRLLVERRRWEDARKLYDEMLAEEGGGADNYSTCVMVRGLCLEGRVEEGRKLVEARWGVGCIPHVVFYNVLIDGYCRRGDIRRGLLLLGDMETKGFLPTTVTYGVIINWLGRKGDLEKIASTLDEMRVRGLSPNVQIYNTVIDALCKCRSASQALAVLKQMFANGCDPDVVTFNTLIAAFCREGFVQEAEQLLRKAIRMELKPNRNSYTPLIHGFCIRGEVMVASDLLVEMMEQGHTPDVVTFGALIHGLVVAGQVTEALIVRDKMIERQVMPDANKYNVLISGLCKKQMLPAAKNLLAEMLENNVQPDKYVYTTLIDGFIRSENLSDAKKIFEFMEQKGVCPDVVGYNAMIKGYCQFGMMNEAILCMSSMKKVGYIPDEYTYTTVIDGYTKQGNMSAALRLLCDMMKRRCKPNVVTYSSLISGYCKIGDTDTAEDLFENMRSEGLFPNVIHYTILIGSLFKKDKVRKAAAYFERMLLNHCSPNDVTSHYLVNGLTNSTTWIINSNYSSTVKFHDNNALLDVFKGLVSDGWDPRISAYNSIIFSLCRHNMLAKALDFKDKMANKGYSPDPITFLSLLYGFCSVGKPKNWGSILPNEFQKGELETIFKYKTLLDQHVVDSVSCEVSRVVQLYAEEFQYAQQPELRFTGS</sequence>
<dbReference type="InterPro" id="IPR027417">
    <property type="entry name" value="P-loop_NTPase"/>
</dbReference>
<dbReference type="PANTHER" id="PTHR47932:SF63">
    <property type="entry name" value="OS08G0290000 PROTEIN"/>
    <property type="match status" value="1"/>
</dbReference>
<dbReference type="InterPro" id="IPR002182">
    <property type="entry name" value="NB-ARC"/>
</dbReference>
<feature type="domain" description="Disease resistance R13L4/SHOC-2-like LRR" evidence="12">
    <location>
        <begin position="584"/>
        <end position="945"/>
    </location>
</feature>
<dbReference type="Pfam" id="PF12854">
    <property type="entry name" value="PPR_1"/>
    <property type="match status" value="1"/>
</dbReference>
<evidence type="ECO:0000259" key="12">
    <source>
        <dbReference type="Pfam" id="PF23598"/>
    </source>
</evidence>
<dbReference type="Proteomes" id="UP000324897">
    <property type="component" value="Chromosome 6"/>
</dbReference>
<dbReference type="EMBL" id="RWGY01000002">
    <property type="protein sequence ID" value="TVU50766.1"/>
    <property type="molecule type" value="Genomic_DNA"/>
</dbReference>
<dbReference type="Gene3D" id="1.10.8.430">
    <property type="entry name" value="Helical domain of apoptotic protease-activating factors"/>
    <property type="match status" value="1"/>
</dbReference>
<feature type="non-terminal residue" evidence="13">
    <location>
        <position position="1"/>
    </location>
</feature>
<evidence type="ECO:0000256" key="6">
    <source>
        <dbReference type="ARBA" id="ARBA00022946"/>
    </source>
</evidence>
<dbReference type="Gene3D" id="1.20.5.4130">
    <property type="match status" value="1"/>
</dbReference>
<evidence type="ECO:0000313" key="14">
    <source>
        <dbReference type="Proteomes" id="UP000324897"/>
    </source>
</evidence>
<dbReference type="Gene3D" id="3.40.50.300">
    <property type="entry name" value="P-loop containing nucleotide triphosphate hydrolases"/>
    <property type="match status" value="1"/>
</dbReference>
<feature type="domain" description="Disease resistance N-terminal" evidence="10">
    <location>
        <begin position="5"/>
        <end position="86"/>
    </location>
</feature>
<dbReference type="PRINTS" id="PR00364">
    <property type="entry name" value="DISEASERSIST"/>
</dbReference>
<dbReference type="InterPro" id="IPR055414">
    <property type="entry name" value="LRR_R13L4/SHOC2-like"/>
</dbReference>
<evidence type="ECO:0000256" key="1">
    <source>
        <dbReference type="ARBA" id="ARBA00008894"/>
    </source>
</evidence>
<proteinExistence type="inferred from homology"/>
<feature type="repeat" description="PPR" evidence="8">
    <location>
        <begin position="1249"/>
        <end position="1283"/>
    </location>
</feature>
<accession>A0A5J9WS89</accession>
<dbReference type="GO" id="GO:0003729">
    <property type="term" value="F:mRNA binding"/>
    <property type="evidence" value="ECO:0007669"/>
    <property type="project" value="TreeGrafter"/>
</dbReference>
<evidence type="ECO:0000256" key="3">
    <source>
        <dbReference type="ARBA" id="ARBA00022737"/>
    </source>
</evidence>
<organism evidence="13 14">
    <name type="scientific">Eragrostis curvula</name>
    <name type="common">weeping love grass</name>
    <dbReference type="NCBI Taxonomy" id="38414"/>
    <lineage>
        <taxon>Eukaryota</taxon>
        <taxon>Viridiplantae</taxon>
        <taxon>Streptophyta</taxon>
        <taxon>Embryophyta</taxon>
        <taxon>Tracheophyta</taxon>
        <taxon>Spermatophyta</taxon>
        <taxon>Magnoliopsida</taxon>
        <taxon>Liliopsida</taxon>
        <taxon>Poales</taxon>
        <taxon>Poaceae</taxon>
        <taxon>PACMAD clade</taxon>
        <taxon>Chloridoideae</taxon>
        <taxon>Eragrostideae</taxon>
        <taxon>Eragrostidinae</taxon>
        <taxon>Eragrostis</taxon>
    </lineage>
</organism>
<keyword evidence="3" id="KW-0677">Repeat</keyword>
<gene>
    <name evidence="13" type="ORF">EJB05_02155</name>
</gene>
<reference evidence="13 14" key="1">
    <citation type="journal article" date="2019" name="Sci. Rep.">
        <title>A high-quality genome of Eragrostis curvula grass provides insights into Poaceae evolution and supports new strategies to enhance forage quality.</title>
        <authorList>
            <person name="Carballo J."/>
            <person name="Santos B.A.C.M."/>
            <person name="Zappacosta D."/>
            <person name="Garbus I."/>
            <person name="Selva J.P."/>
            <person name="Gallo C.A."/>
            <person name="Diaz A."/>
            <person name="Albertini E."/>
            <person name="Caccamo M."/>
            <person name="Echenique V."/>
        </authorList>
    </citation>
    <scope>NUCLEOTIDE SEQUENCE [LARGE SCALE GENOMIC DNA]</scope>
    <source>
        <strain evidence="14">cv. Victoria</strain>
        <tissue evidence="13">Leaf</tissue>
    </source>
</reference>
<dbReference type="Gene3D" id="1.25.40.10">
    <property type="entry name" value="Tetratricopeptide repeat domain"/>
    <property type="match status" value="7"/>
</dbReference>
<dbReference type="Gramene" id="TVU50766">
    <property type="protein sequence ID" value="TVU50766"/>
    <property type="gene ID" value="EJB05_02155"/>
</dbReference>
<protein>
    <recommendedName>
        <fullName evidence="15">AAA+ ATPase domain-containing protein</fullName>
    </recommendedName>
</protein>
<dbReference type="SUPFAM" id="SSF52540">
    <property type="entry name" value="P-loop containing nucleoside triphosphate hydrolases"/>
    <property type="match status" value="1"/>
</dbReference>
<feature type="repeat" description="PPR" evidence="8">
    <location>
        <begin position="1424"/>
        <end position="1458"/>
    </location>
</feature>
<dbReference type="InterPro" id="IPR011990">
    <property type="entry name" value="TPR-like_helical_dom_sf"/>
</dbReference>
<comment type="similarity">
    <text evidence="1">Belongs to the disease resistance NB-LRR family.</text>
</comment>
<dbReference type="Pfam" id="PF13041">
    <property type="entry name" value="PPR_2"/>
    <property type="match status" value="7"/>
</dbReference>
<dbReference type="InterPro" id="IPR002885">
    <property type="entry name" value="PPR_rpt"/>
</dbReference>
<feature type="repeat" description="PPR" evidence="8">
    <location>
        <begin position="1354"/>
        <end position="1388"/>
    </location>
</feature>
<feature type="repeat" description="PPR" evidence="8">
    <location>
        <begin position="1494"/>
        <end position="1528"/>
    </location>
</feature>
<dbReference type="InterPro" id="IPR058922">
    <property type="entry name" value="WHD_DRP"/>
</dbReference>
<keyword evidence="14" id="KW-1185">Reference proteome</keyword>
<evidence type="ECO:0000256" key="4">
    <source>
        <dbReference type="ARBA" id="ARBA00022741"/>
    </source>
</evidence>
<dbReference type="GO" id="GO:0043531">
    <property type="term" value="F:ADP binding"/>
    <property type="evidence" value="ECO:0007669"/>
    <property type="project" value="InterPro"/>
</dbReference>
<dbReference type="InterPro" id="IPR032675">
    <property type="entry name" value="LRR_dom_sf"/>
</dbReference>
<feature type="repeat" description="PPR" evidence="8">
    <location>
        <begin position="1684"/>
        <end position="1718"/>
    </location>
</feature>
<feature type="domain" description="NB-ARC" evidence="9">
    <location>
        <begin position="189"/>
        <end position="366"/>
    </location>
</feature>
<evidence type="ECO:0008006" key="15">
    <source>
        <dbReference type="Google" id="ProtNLM"/>
    </source>
</evidence>
<dbReference type="Pfam" id="PF01535">
    <property type="entry name" value="PPR"/>
    <property type="match status" value="1"/>
</dbReference>
<dbReference type="Gene3D" id="3.80.10.10">
    <property type="entry name" value="Ribonuclease Inhibitor"/>
    <property type="match status" value="1"/>
</dbReference>
<keyword evidence="5" id="KW-0611">Plant defense</keyword>
<evidence type="ECO:0000259" key="11">
    <source>
        <dbReference type="Pfam" id="PF23559"/>
    </source>
</evidence>
<name>A0A5J9WS89_9POAL</name>
<dbReference type="Gene3D" id="1.10.10.10">
    <property type="entry name" value="Winged helix-like DNA-binding domain superfamily/Winged helix DNA-binding domain"/>
    <property type="match status" value="1"/>
</dbReference>
<keyword evidence="2" id="KW-0433">Leucine-rich repeat</keyword>
<feature type="repeat" description="PPR" evidence="8">
    <location>
        <begin position="1319"/>
        <end position="1353"/>
    </location>
</feature>
<evidence type="ECO:0000256" key="5">
    <source>
        <dbReference type="ARBA" id="ARBA00022821"/>
    </source>
</evidence>
<dbReference type="CDD" id="cd14798">
    <property type="entry name" value="RX-CC_like"/>
    <property type="match status" value="1"/>
</dbReference>
<dbReference type="PANTHER" id="PTHR47932">
    <property type="entry name" value="ATPASE EXPRESSION PROTEIN 3"/>
    <property type="match status" value="1"/>
</dbReference>
<feature type="repeat" description="PPR" evidence="8">
    <location>
        <begin position="1599"/>
        <end position="1633"/>
    </location>
</feature>
<feature type="domain" description="Disease resistance protein winged helix" evidence="11">
    <location>
        <begin position="452"/>
        <end position="522"/>
    </location>
</feature>
<dbReference type="InterPro" id="IPR042197">
    <property type="entry name" value="Apaf_helical"/>
</dbReference>
<dbReference type="Pfam" id="PF00931">
    <property type="entry name" value="NB-ARC"/>
    <property type="match status" value="1"/>
</dbReference>
<dbReference type="NCBIfam" id="TIGR00756">
    <property type="entry name" value="PPR"/>
    <property type="match status" value="13"/>
</dbReference>
<keyword evidence="6" id="KW-0809">Transit peptide</keyword>
<keyword evidence="4" id="KW-0547">Nucleotide-binding</keyword>
<evidence type="ECO:0000259" key="10">
    <source>
        <dbReference type="Pfam" id="PF18052"/>
    </source>
</evidence>
<dbReference type="Pfam" id="PF18052">
    <property type="entry name" value="Rx_N"/>
    <property type="match status" value="1"/>
</dbReference>
<feature type="repeat" description="PPR" evidence="8">
    <location>
        <begin position="1564"/>
        <end position="1598"/>
    </location>
</feature>
<feature type="repeat" description="PPR" evidence="8">
    <location>
        <begin position="1284"/>
        <end position="1318"/>
    </location>
</feature>
<dbReference type="PROSITE" id="PS51375">
    <property type="entry name" value="PPR"/>
    <property type="match status" value="13"/>
</dbReference>
<dbReference type="InterPro" id="IPR038005">
    <property type="entry name" value="RX-like_CC"/>
</dbReference>
<evidence type="ECO:0000313" key="13">
    <source>
        <dbReference type="EMBL" id="TVU50766.1"/>
    </source>
</evidence>
<dbReference type="GO" id="GO:0009626">
    <property type="term" value="P:plant-type hypersensitive response"/>
    <property type="evidence" value="ECO:0007669"/>
    <property type="project" value="UniProtKB-ARBA"/>
</dbReference>